<evidence type="ECO:0000313" key="2">
    <source>
        <dbReference type="Proteomes" id="UP000611708"/>
    </source>
</evidence>
<gene>
    <name evidence="1" type="ORF">I2H36_19275</name>
</gene>
<sequence length="52" mass="5342">MRFWPLRDKTLVLHAGALSGGGRKTDLFGQVLSPLLPSLAGTGAPGAARDAP</sequence>
<proteinExistence type="predicted"/>
<reference evidence="1 2" key="1">
    <citation type="submission" date="2020-11" db="EMBL/GenBank/DDBJ databases">
        <authorList>
            <person name="Kim M.K."/>
        </authorList>
    </citation>
    <scope>NUCLEOTIDE SEQUENCE [LARGE SCALE GENOMIC DNA]</scope>
    <source>
        <strain evidence="1 2">BT290</strain>
    </source>
</reference>
<evidence type="ECO:0000313" key="1">
    <source>
        <dbReference type="EMBL" id="MBF9198176.1"/>
    </source>
</evidence>
<organism evidence="1 2">
    <name type="scientific">Microvirga terrestris</name>
    <dbReference type="NCBI Taxonomy" id="2791024"/>
    <lineage>
        <taxon>Bacteria</taxon>
        <taxon>Pseudomonadati</taxon>
        <taxon>Pseudomonadota</taxon>
        <taxon>Alphaproteobacteria</taxon>
        <taxon>Hyphomicrobiales</taxon>
        <taxon>Methylobacteriaceae</taxon>
        <taxon>Microvirga</taxon>
    </lineage>
</organism>
<protein>
    <submittedName>
        <fullName evidence="1">Uncharacterized protein</fullName>
    </submittedName>
</protein>
<keyword evidence="2" id="KW-1185">Reference proteome</keyword>
<dbReference type="EMBL" id="JADQDN010000018">
    <property type="protein sequence ID" value="MBF9198176.1"/>
    <property type="molecule type" value="Genomic_DNA"/>
</dbReference>
<comment type="caution">
    <text evidence="1">The sequence shown here is derived from an EMBL/GenBank/DDBJ whole genome shotgun (WGS) entry which is preliminary data.</text>
</comment>
<name>A0ABS0HXE5_9HYPH</name>
<dbReference type="Proteomes" id="UP000611708">
    <property type="component" value="Unassembled WGS sequence"/>
</dbReference>
<accession>A0ABS0HXE5</accession>
<dbReference type="RefSeq" id="WP_196265525.1">
    <property type="nucleotide sequence ID" value="NZ_JADQDN010000018.1"/>
</dbReference>